<dbReference type="OrthoDB" id="9797618at2"/>
<dbReference type="PROSITE" id="PS51257">
    <property type="entry name" value="PROKAR_LIPOPROTEIN"/>
    <property type="match status" value="1"/>
</dbReference>
<evidence type="ECO:0000256" key="11">
    <source>
        <dbReference type="ARBA" id="ARBA00023237"/>
    </source>
</evidence>
<sequence length="209" mass="23794">MLNLLFKSRLTGLFIGLLLLSGCALSPSTPPQERPCGRWESQIPKTEALQRWTVAGKVNLRTPQQNDTASFDWQQQNPDHYRMMISGPFGIGRNTLEQQNDQAVLSNGNGTFHASSPEGLMQQQLGWSLPISALYYWARALPAPNQPYHMTPDVCGYPATLDQQGWHIEYSQWTFSDGYWLPGRLKMHYGQLNATLLQKEWHPGRYDTE</sequence>
<dbReference type="RefSeq" id="WP_027705868.1">
    <property type="nucleotide sequence ID" value="NZ_AP018933.1"/>
</dbReference>
<dbReference type="GO" id="GO:0015031">
    <property type="term" value="P:protein transport"/>
    <property type="evidence" value="ECO:0007669"/>
    <property type="project" value="UniProtKB-KW"/>
</dbReference>
<dbReference type="NCBIfam" id="TIGR00548">
    <property type="entry name" value="lolB"/>
    <property type="match status" value="1"/>
</dbReference>
<dbReference type="CDD" id="cd16326">
    <property type="entry name" value="LolB"/>
    <property type="match status" value="1"/>
</dbReference>
<dbReference type="STRING" id="1123510.GCA_000620025_00728"/>
<evidence type="ECO:0000313" key="16">
    <source>
        <dbReference type="Proteomes" id="UP000267342"/>
    </source>
</evidence>
<evidence type="ECO:0000256" key="7">
    <source>
        <dbReference type="ARBA" id="ARBA00022927"/>
    </source>
</evidence>
<dbReference type="GO" id="GO:0009279">
    <property type="term" value="C:cell outer membrane"/>
    <property type="evidence" value="ECO:0007669"/>
    <property type="project" value="UniProtKB-SubCell"/>
</dbReference>
<protein>
    <recommendedName>
        <fullName evidence="4 13">Outer-membrane lipoprotein LolB</fullName>
    </recommendedName>
</protein>
<keyword evidence="7 13" id="KW-0653">Protein transport</keyword>
<dbReference type="HAMAP" id="MF_00233">
    <property type="entry name" value="LolB"/>
    <property type="match status" value="1"/>
</dbReference>
<keyword evidence="5 13" id="KW-0813">Transport</keyword>
<dbReference type="GO" id="GO:0044874">
    <property type="term" value="P:lipoprotein localization to outer membrane"/>
    <property type="evidence" value="ECO:0007669"/>
    <property type="project" value="UniProtKB-UniRule"/>
</dbReference>
<comment type="function">
    <text evidence="13">Plays a critical role in the incorporation of lipoproteins in the outer membrane after they are released by the LolA protein.</text>
</comment>
<evidence type="ECO:0000256" key="6">
    <source>
        <dbReference type="ARBA" id="ARBA00022729"/>
    </source>
</evidence>
<comment type="similarity">
    <text evidence="2 13">Belongs to the LolB family.</text>
</comment>
<reference evidence="15 16" key="1">
    <citation type="submission" date="2018-09" db="EMBL/GenBank/DDBJ databases">
        <title>Zymobacter palmae IAM14233 (=T109) whole genome analysis.</title>
        <authorList>
            <person name="Yanase H."/>
        </authorList>
    </citation>
    <scope>NUCLEOTIDE SEQUENCE [LARGE SCALE GENOMIC DNA]</scope>
    <source>
        <strain evidence="15 16">IAM14233</strain>
    </source>
</reference>
<keyword evidence="10 13" id="KW-0143">Chaperone</keyword>
<feature type="chain" id="PRO_5016732550" description="Outer-membrane lipoprotein LolB" evidence="14">
    <location>
        <begin position="27"/>
        <end position="209"/>
    </location>
</feature>
<evidence type="ECO:0000256" key="12">
    <source>
        <dbReference type="ARBA" id="ARBA00023288"/>
    </source>
</evidence>
<organism evidence="15 16">
    <name type="scientific">Zymobacter palmae</name>
    <dbReference type="NCBI Taxonomy" id="33074"/>
    <lineage>
        <taxon>Bacteria</taxon>
        <taxon>Pseudomonadati</taxon>
        <taxon>Pseudomonadota</taxon>
        <taxon>Gammaproteobacteria</taxon>
        <taxon>Oceanospirillales</taxon>
        <taxon>Halomonadaceae</taxon>
        <taxon>Zymobacter group</taxon>
        <taxon>Zymobacter</taxon>
    </lineage>
</organism>
<keyword evidence="12 13" id="KW-0449">Lipoprotein</keyword>
<evidence type="ECO:0000256" key="10">
    <source>
        <dbReference type="ARBA" id="ARBA00023186"/>
    </source>
</evidence>
<name>A0A348HH03_9GAMM</name>
<comment type="subunit">
    <text evidence="3 13">Monomer.</text>
</comment>
<evidence type="ECO:0000256" key="1">
    <source>
        <dbReference type="ARBA" id="ARBA00004459"/>
    </source>
</evidence>
<comment type="subcellular location">
    <subcellularLocation>
        <location evidence="1 13">Cell outer membrane</location>
        <topology evidence="1 13">Lipid-anchor</topology>
    </subcellularLocation>
</comment>
<dbReference type="KEGG" id="zpl:ZBT109_2168"/>
<dbReference type="AlphaFoldDB" id="A0A348HH03"/>
<accession>A0A348HH03</accession>
<keyword evidence="9 13" id="KW-0564">Palmitate</keyword>
<keyword evidence="6 13" id="KW-0732">Signal</keyword>
<evidence type="ECO:0000256" key="14">
    <source>
        <dbReference type="SAM" id="SignalP"/>
    </source>
</evidence>
<dbReference type="InterPro" id="IPR004565">
    <property type="entry name" value="OM_lipoprot_LolB"/>
</dbReference>
<dbReference type="SUPFAM" id="SSF89392">
    <property type="entry name" value="Prokaryotic lipoproteins and lipoprotein localization factors"/>
    <property type="match status" value="1"/>
</dbReference>
<dbReference type="Proteomes" id="UP000267342">
    <property type="component" value="Chromosome"/>
</dbReference>
<dbReference type="Pfam" id="PF03550">
    <property type="entry name" value="LolB"/>
    <property type="match status" value="1"/>
</dbReference>
<keyword evidence="11 13" id="KW-0998">Cell outer membrane</keyword>
<gene>
    <name evidence="13" type="primary">lolB</name>
    <name evidence="15" type="ORF">ZBT109_2168</name>
</gene>
<evidence type="ECO:0000256" key="2">
    <source>
        <dbReference type="ARBA" id="ARBA00009696"/>
    </source>
</evidence>
<dbReference type="EMBL" id="AP018933">
    <property type="protein sequence ID" value="BBG30905.1"/>
    <property type="molecule type" value="Genomic_DNA"/>
</dbReference>
<proteinExistence type="inferred from homology"/>
<keyword evidence="16" id="KW-1185">Reference proteome</keyword>
<evidence type="ECO:0000313" key="15">
    <source>
        <dbReference type="EMBL" id="BBG30905.1"/>
    </source>
</evidence>
<evidence type="ECO:0000256" key="4">
    <source>
        <dbReference type="ARBA" id="ARBA00016202"/>
    </source>
</evidence>
<dbReference type="InterPro" id="IPR029046">
    <property type="entry name" value="LolA/LolB/LppX"/>
</dbReference>
<evidence type="ECO:0000256" key="13">
    <source>
        <dbReference type="HAMAP-Rule" id="MF_00233"/>
    </source>
</evidence>
<evidence type="ECO:0000256" key="8">
    <source>
        <dbReference type="ARBA" id="ARBA00023136"/>
    </source>
</evidence>
<feature type="signal peptide" evidence="14">
    <location>
        <begin position="1"/>
        <end position="26"/>
    </location>
</feature>
<evidence type="ECO:0000256" key="9">
    <source>
        <dbReference type="ARBA" id="ARBA00023139"/>
    </source>
</evidence>
<evidence type="ECO:0000256" key="3">
    <source>
        <dbReference type="ARBA" id="ARBA00011245"/>
    </source>
</evidence>
<evidence type="ECO:0000256" key="5">
    <source>
        <dbReference type="ARBA" id="ARBA00022448"/>
    </source>
</evidence>
<dbReference type="Gene3D" id="2.50.20.10">
    <property type="entry name" value="Lipoprotein localisation LolA/LolB/LppX"/>
    <property type="match status" value="1"/>
</dbReference>
<keyword evidence="8 13" id="KW-0472">Membrane</keyword>